<keyword evidence="6 8" id="KW-0472">Membrane</keyword>
<dbReference type="Gene3D" id="1.20.1250.20">
    <property type="entry name" value="MFS general substrate transporter like domains"/>
    <property type="match status" value="1"/>
</dbReference>
<comment type="similarity">
    <text evidence="7">Belongs to the major facilitator superfamily. DHA1 family. Polyamines/proton antiporter (TC 2.A.1.2.16) subfamily.</text>
</comment>
<keyword evidence="3" id="KW-1003">Cell membrane</keyword>
<evidence type="ECO:0000256" key="8">
    <source>
        <dbReference type="SAM" id="Phobius"/>
    </source>
</evidence>
<keyword evidence="11" id="KW-1185">Reference proteome</keyword>
<evidence type="ECO:0000313" key="11">
    <source>
        <dbReference type="Proteomes" id="UP000812966"/>
    </source>
</evidence>
<evidence type="ECO:0000256" key="5">
    <source>
        <dbReference type="ARBA" id="ARBA00022989"/>
    </source>
</evidence>
<keyword evidence="4 8" id="KW-0812">Transmembrane</keyword>
<evidence type="ECO:0000256" key="6">
    <source>
        <dbReference type="ARBA" id="ARBA00023136"/>
    </source>
</evidence>
<sequence>MSKDIRDGERDCHTYATPTDAFAGLSETGNESRIKSNVTDADERDPDFEVVFVQGDGKDPRLWPRYKRMYHLGTLSYMVTVVALYSTAYTSGLPGIVEEFGVTRLVATLGLTTYLFGLAIGGIFLAPLSEMYGRQPIYLITYSLFLILILPSALATNFTGLVLPRFFAGVFASAALTNGSGTVSDITTPRHLALAFGFYSIGPINGPVLGPIVGNFAYQYLGWRWTVWLVLIFAGAGMCMLVLCRETYPPVILRKMAEDRRKETGDSRWWSRYDEKKDLIPLLKINLSRPLVMLFTEPICIFWDLYVGFVYGVLYLCFVAYPIVFQQERGWQPGLAGLAFCGIGVGSLITIFTEPLIRKVIDAHKKDPATGRPAPEAVASVVCVGGVLLAVGELIFAWTCSPDVHWIGPILAGVPFGAGNTIVFIYSGNYLIQAYGNYAASALAGNALMRSVMGACLPLAGAKLYHSLGSQWAGTLLGLLEALFIPIPVVFYFYGHRLRKASTMIAEAQLASR</sequence>
<proteinExistence type="inferred from homology"/>
<dbReference type="PANTHER" id="PTHR23502">
    <property type="entry name" value="MAJOR FACILITATOR SUPERFAMILY"/>
    <property type="match status" value="1"/>
</dbReference>
<feature type="transmembrane region" description="Helical" evidence="8">
    <location>
        <begin position="69"/>
        <end position="89"/>
    </location>
</feature>
<name>A0A8K0JL01_9TREE</name>
<accession>A0A8K0JL01</accession>
<dbReference type="Pfam" id="PF07690">
    <property type="entry name" value="MFS_1"/>
    <property type="match status" value="1"/>
</dbReference>
<feature type="domain" description="Major facilitator superfamily (MFS) profile" evidence="9">
    <location>
        <begin position="69"/>
        <end position="499"/>
    </location>
</feature>
<feature type="transmembrane region" description="Helical" evidence="8">
    <location>
        <begin position="377"/>
        <end position="398"/>
    </location>
</feature>
<evidence type="ECO:0000256" key="3">
    <source>
        <dbReference type="ARBA" id="ARBA00022475"/>
    </source>
</evidence>
<dbReference type="InterPro" id="IPR020846">
    <property type="entry name" value="MFS_dom"/>
</dbReference>
<feature type="transmembrane region" description="Helical" evidence="8">
    <location>
        <begin position="192"/>
        <end position="213"/>
    </location>
</feature>
<feature type="transmembrane region" description="Helical" evidence="8">
    <location>
        <begin position="299"/>
        <end position="323"/>
    </location>
</feature>
<evidence type="ECO:0000256" key="2">
    <source>
        <dbReference type="ARBA" id="ARBA00022448"/>
    </source>
</evidence>
<reference evidence="10" key="1">
    <citation type="submission" date="2020-04" db="EMBL/GenBank/DDBJ databases">
        <title>Analysis of mating type loci in Filobasidium floriforme.</title>
        <authorList>
            <person name="Nowrousian M."/>
        </authorList>
    </citation>
    <scope>NUCLEOTIDE SEQUENCE</scope>
    <source>
        <strain evidence="10">CBS 6242</strain>
    </source>
</reference>
<feature type="transmembrane region" description="Helical" evidence="8">
    <location>
        <begin position="404"/>
        <end position="426"/>
    </location>
</feature>
<dbReference type="SUPFAM" id="SSF103473">
    <property type="entry name" value="MFS general substrate transporter"/>
    <property type="match status" value="1"/>
</dbReference>
<evidence type="ECO:0000256" key="4">
    <source>
        <dbReference type="ARBA" id="ARBA00022692"/>
    </source>
</evidence>
<dbReference type="EMBL" id="JABELV010000060">
    <property type="protein sequence ID" value="KAG7544300.1"/>
    <property type="molecule type" value="Genomic_DNA"/>
</dbReference>
<feature type="transmembrane region" description="Helical" evidence="8">
    <location>
        <begin position="335"/>
        <end position="357"/>
    </location>
</feature>
<feature type="transmembrane region" description="Helical" evidence="8">
    <location>
        <begin position="137"/>
        <end position="156"/>
    </location>
</feature>
<feature type="transmembrane region" description="Helical" evidence="8">
    <location>
        <begin position="162"/>
        <end position="180"/>
    </location>
</feature>
<feature type="transmembrane region" description="Helical" evidence="8">
    <location>
        <begin position="472"/>
        <end position="494"/>
    </location>
</feature>
<feature type="transmembrane region" description="Helical" evidence="8">
    <location>
        <begin position="225"/>
        <end position="244"/>
    </location>
</feature>
<evidence type="ECO:0000259" key="9">
    <source>
        <dbReference type="PROSITE" id="PS50850"/>
    </source>
</evidence>
<protein>
    <recommendedName>
        <fullName evidence="9">Major facilitator superfamily (MFS) profile domain-containing protein</fullName>
    </recommendedName>
</protein>
<gene>
    <name evidence="10" type="ORF">FFLO_03339</name>
</gene>
<evidence type="ECO:0000256" key="7">
    <source>
        <dbReference type="ARBA" id="ARBA00038459"/>
    </source>
</evidence>
<comment type="subcellular location">
    <subcellularLocation>
        <location evidence="1">Cell membrane</location>
        <topology evidence="1">Multi-pass membrane protein</topology>
    </subcellularLocation>
</comment>
<dbReference type="InterPro" id="IPR011701">
    <property type="entry name" value="MFS"/>
</dbReference>
<dbReference type="FunFam" id="1.20.1250.20:FF:000011">
    <property type="entry name" value="MFS multidrug transporter, putative"/>
    <property type="match status" value="1"/>
</dbReference>
<dbReference type="InterPro" id="IPR036259">
    <property type="entry name" value="MFS_trans_sf"/>
</dbReference>
<dbReference type="GO" id="GO:0022857">
    <property type="term" value="F:transmembrane transporter activity"/>
    <property type="evidence" value="ECO:0007669"/>
    <property type="project" value="InterPro"/>
</dbReference>
<feature type="transmembrane region" description="Helical" evidence="8">
    <location>
        <begin position="438"/>
        <end position="460"/>
    </location>
</feature>
<dbReference type="GO" id="GO:0005886">
    <property type="term" value="C:plasma membrane"/>
    <property type="evidence" value="ECO:0007669"/>
    <property type="project" value="UniProtKB-SubCell"/>
</dbReference>
<dbReference type="PANTHER" id="PTHR23502:SF186">
    <property type="entry name" value="MAJOR FACILITATOR SUPERFAMILY (MFS) PROFILE DOMAIN-CONTAINING PROTEIN"/>
    <property type="match status" value="1"/>
</dbReference>
<organism evidence="10 11">
    <name type="scientific">Filobasidium floriforme</name>
    <dbReference type="NCBI Taxonomy" id="5210"/>
    <lineage>
        <taxon>Eukaryota</taxon>
        <taxon>Fungi</taxon>
        <taxon>Dikarya</taxon>
        <taxon>Basidiomycota</taxon>
        <taxon>Agaricomycotina</taxon>
        <taxon>Tremellomycetes</taxon>
        <taxon>Filobasidiales</taxon>
        <taxon>Filobasidiaceae</taxon>
        <taxon>Filobasidium</taxon>
    </lineage>
</organism>
<dbReference type="PROSITE" id="PS50850">
    <property type="entry name" value="MFS"/>
    <property type="match status" value="1"/>
</dbReference>
<dbReference type="CDD" id="cd17323">
    <property type="entry name" value="MFS_Tpo1_MDR_like"/>
    <property type="match status" value="1"/>
</dbReference>
<keyword evidence="2" id="KW-0813">Transport</keyword>
<feature type="transmembrane region" description="Helical" evidence="8">
    <location>
        <begin position="101"/>
        <end position="125"/>
    </location>
</feature>
<keyword evidence="5 8" id="KW-1133">Transmembrane helix</keyword>
<comment type="caution">
    <text evidence="10">The sequence shown here is derived from an EMBL/GenBank/DDBJ whole genome shotgun (WGS) entry which is preliminary data.</text>
</comment>
<evidence type="ECO:0000313" key="10">
    <source>
        <dbReference type="EMBL" id="KAG7544300.1"/>
    </source>
</evidence>
<evidence type="ECO:0000256" key="1">
    <source>
        <dbReference type="ARBA" id="ARBA00004651"/>
    </source>
</evidence>
<dbReference type="AlphaFoldDB" id="A0A8K0JL01"/>
<dbReference type="Proteomes" id="UP000812966">
    <property type="component" value="Unassembled WGS sequence"/>
</dbReference>